<keyword evidence="4" id="KW-1185">Reference proteome</keyword>
<evidence type="ECO:0000256" key="1">
    <source>
        <dbReference type="SAM" id="Phobius"/>
    </source>
</evidence>
<gene>
    <name evidence="3" type="ORF">HanXRQr2_Chr09g0411441</name>
</gene>
<dbReference type="Gramene" id="mRNA:HanXRQr2_Chr09g0411441">
    <property type="protein sequence ID" value="mRNA:HanXRQr2_Chr09g0411441"/>
    <property type="gene ID" value="HanXRQr2_Chr09g0411441"/>
</dbReference>
<organism evidence="3 4">
    <name type="scientific">Helianthus annuus</name>
    <name type="common">Common sunflower</name>
    <dbReference type="NCBI Taxonomy" id="4232"/>
    <lineage>
        <taxon>Eukaryota</taxon>
        <taxon>Viridiplantae</taxon>
        <taxon>Streptophyta</taxon>
        <taxon>Embryophyta</taxon>
        <taxon>Tracheophyta</taxon>
        <taxon>Spermatophyta</taxon>
        <taxon>Magnoliopsida</taxon>
        <taxon>eudicotyledons</taxon>
        <taxon>Gunneridae</taxon>
        <taxon>Pentapetalae</taxon>
        <taxon>asterids</taxon>
        <taxon>campanulids</taxon>
        <taxon>Asterales</taxon>
        <taxon>Asteraceae</taxon>
        <taxon>Asteroideae</taxon>
        <taxon>Heliantheae alliance</taxon>
        <taxon>Heliantheae</taxon>
        <taxon>Helianthus</taxon>
    </lineage>
</organism>
<keyword evidence="1" id="KW-0472">Membrane</keyword>
<proteinExistence type="predicted"/>
<keyword evidence="1" id="KW-1133">Transmembrane helix</keyword>
<evidence type="ECO:0008006" key="5">
    <source>
        <dbReference type="Google" id="ProtNLM"/>
    </source>
</evidence>
<comment type="caution">
    <text evidence="3">The sequence shown here is derived from an EMBL/GenBank/DDBJ whole genome shotgun (WGS) entry which is preliminary data.</text>
</comment>
<evidence type="ECO:0000256" key="2">
    <source>
        <dbReference type="SAM" id="SignalP"/>
    </source>
</evidence>
<dbReference type="Proteomes" id="UP000215914">
    <property type="component" value="Unassembled WGS sequence"/>
</dbReference>
<keyword evidence="2" id="KW-0732">Signal</keyword>
<sequence length="150" mass="17160">MTRTWTGTTFIVQLFPLICFQIQHPKVLLVSTARRWTVRARYKLPISLVHIIPIKIPINRTRMASMSSSGETFLDSLRAFFSSALAVFLSVFSFPFPGFFVFLPILDDCLFTRRKTVSVLVIVNDGTTAEKNRVLSSCARVSLRFLYDEF</sequence>
<name>A0A9K3NAC8_HELAN</name>
<feature type="chain" id="PRO_5039901256" description="Nucleotide-diphospho-sugar transferase" evidence="2">
    <location>
        <begin position="21"/>
        <end position="150"/>
    </location>
</feature>
<reference evidence="3" key="1">
    <citation type="journal article" date="2017" name="Nature">
        <title>The sunflower genome provides insights into oil metabolism, flowering and Asterid evolution.</title>
        <authorList>
            <person name="Badouin H."/>
            <person name="Gouzy J."/>
            <person name="Grassa C.J."/>
            <person name="Murat F."/>
            <person name="Staton S.E."/>
            <person name="Cottret L."/>
            <person name="Lelandais-Briere C."/>
            <person name="Owens G.L."/>
            <person name="Carrere S."/>
            <person name="Mayjonade B."/>
            <person name="Legrand L."/>
            <person name="Gill N."/>
            <person name="Kane N.C."/>
            <person name="Bowers J.E."/>
            <person name="Hubner S."/>
            <person name="Bellec A."/>
            <person name="Berard A."/>
            <person name="Berges H."/>
            <person name="Blanchet N."/>
            <person name="Boniface M.C."/>
            <person name="Brunel D."/>
            <person name="Catrice O."/>
            <person name="Chaidir N."/>
            <person name="Claudel C."/>
            <person name="Donnadieu C."/>
            <person name="Faraut T."/>
            <person name="Fievet G."/>
            <person name="Helmstetter N."/>
            <person name="King M."/>
            <person name="Knapp S.J."/>
            <person name="Lai Z."/>
            <person name="Le Paslier M.C."/>
            <person name="Lippi Y."/>
            <person name="Lorenzon L."/>
            <person name="Mandel J.R."/>
            <person name="Marage G."/>
            <person name="Marchand G."/>
            <person name="Marquand E."/>
            <person name="Bret-Mestries E."/>
            <person name="Morien E."/>
            <person name="Nambeesan S."/>
            <person name="Nguyen T."/>
            <person name="Pegot-Espagnet P."/>
            <person name="Pouilly N."/>
            <person name="Raftis F."/>
            <person name="Sallet E."/>
            <person name="Schiex T."/>
            <person name="Thomas J."/>
            <person name="Vandecasteele C."/>
            <person name="Vares D."/>
            <person name="Vear F."/>
            <person name="Vautrin S."/>
            <person name="Crespi M."/>
            <person name="Mangin B."/>
            <person name="Burke J.M."/>
            <person name="Salse J."/>
            <person name="Munos S."/>
            <person name="Vincourt P."/>
            <person name="Rieseberg L.H."/>
            <person name="Langlade N.B."/>
        </authorList>
    </citation>
    <scope>NUCLEOTIDE SEQUENCE</scope>
    <source>
        <tissue evidence="3">Leaves</tissue>
    </source>
</reference>
<reference evidence="3" key="2">
    <citation type="submission" date="2020-06" db="EMBL/GenBank/DDBJ databases">
        <title>Helianthus annuus Genome sequencing and assembly Release 2.</title>
        <authorList>
            <person name="Gouzy J."/>
            <person name="Langlade N."/>
            <person name="Munos S."/>
        </authorList>
    </citation>
    <scope>NUCLEOTIDE SEQUENCE</scope>
    <source>
        <tissue evidence="3">Leaves</tissue>
    </source>
</reference>
<accession>A0A9K3NAC8</accession>
<evidence type="ECO:0000313" key="4">
    <source>
        <dbReference type="Proteomes" id="UP000215914"/>
    </source>
</evidence>
<protein>
    <recommendedName>
        <fullName evidence="5">Nucleotide-diphospho-sugar transferase</fullName>
    </recommendedName>
</protein>
<feature type="transmembrane region" description="Helical" evidence="1">
    <location>
        <begin position="79"/>
        <end position="106"/>
    </location>
</feature>
<dbReference type="EMBL" id="MNCJ02000324">
    <property type="protein sequence ID" value="KAF5792921.1"/>
    <property type="molecule type" value="Genomic_DNA"/>
</dbReference>
<feature type="signal peptide" evidence="2">
    <location>
        <begin position="1"/>
        <end position="20"/>
    </location>
</feature>
<dbReference type="AlphaFoldDB" id="A0A9K3NAC8"/>
<evidence type="ECO:0000313" key="3">
    <source>
        <dbReference type="EMBL" id="KAF5792921.1"/>
    </source>
</evidence>
<keyword evidence="1" id="KW-0812">Transmembrane</keyword>